<evidence type="ECO:0000313" key="8">
    <source>
        <dbReference type="Proteomes" id="UP000277671"/>
    </source>
</evidence>
<dbReference type="CDD" id="cd08414">
    <property type="entry name" value="PBP2_LTTR_aromatics_like"/>
    <property type="match status" value="1"/>
</dbReference>
<name>A0A495JE95_9ACTN</name>
<dbReference type="PANTHER" id="PTHR30346:SF0">
    <property type="entry name" value="HCA OPERON TRANSCRIPTIONAL ACTIVATOR HCAR"/>
    <property type="match status" value="1"/>
</dbReference>
<dbReference type="Proteomes" id="UP000277671">
    <property type="component" value="Unassembled WGS sequence"/>
</dbReference>
<evidence type="ECO:0000256" key="2">
    <source>
        <dbReference type="ARBA" id="ARBA00023015"/>
    </source>
</evidence>
<gene>
    <name evidence="7" type="ORF">BDK92_1116</name>
</gene>
<dbReference type="GO" id="GO:0032993">
    <property type="term" value="C:protein-DNA complex"/>
    <property type="evidence" value="ECO:0007669"/>
    <property type="project" value="TreeGrafter"/>
</dbReference>
<dbReference type="FunFam" id="1.10.10.10:FF:000001">
    <property type="entry name" value="LysR family transcriptional regulator"/>
    <property type="match status" value="1"/>
</dbReference>
<dbReference type="PROSITE" id="PS50931">
    <property type="entry name" value="HTH_LYSR"/>
    <property type="match status" value="1"/>
</dbReference>
<keyword evidence="3 7" id="KW-0238">DNA-binding</keyword>
<evidence type="ECO:0000256" key="5">
    <source>
        <dbReference type="SAM" id="MobiDB-lite"/>
    </source>
</evidence>
<dbReference type="Pfam" id="PF00126">
    <property type="entry name" value="HTH_1"/>
    <property type="match status" value="1"/>
</dbReference>
<evidence type="ECO:0000256" key="4">
    <source>
        <dbReference type="ARBA" id="ARBA00023163"/>
    </source>
</evidence>
<dbReference type="OrthoDB" id="79118at2"/>
<evidence type="ECO:0000256" key="3">
    <source>
        <dbReference type="ARBA" id="ARBA00023125"/>
    </source>
</evidence>
<dbReference type="Gene3D" id="1.10.10.10">
    <property type="entry name" value="Winged helix-like DNA-binding domain superfamily/Winged helix DNA-binding domain"/>
    <property type="match status" value="1"/>
</dbReference>
<sequence>MTRAGAGDPRSPRVRPPLREPSSHQLRLFLVLAEELHFGRAARRLFLTQPTLSQQIRALEDRLGVDLLRRSSRRVELTPAGQALVPEARELLAAMTRLQEVAASFAREARGHVRIGAIGGEAAMPYTVAILAELSAQHPGVTVEIRAVDLADQVEALIRGEIDAAFLRPPLPPVLRGLHLATEPRVACLPANDPLVEQAPLTLAQLADHVVVDLPAQVREWWDHWTVNPRPDGSKVRFGPQVADLEAMLLAVARGQAITFLPAAAGRLYPRPGIAYVDVTDLPMSSAALAWVPHHREHPALAALISAARTVLRRDNHLAEV</sequence>
<dbReference type="GO" id="GO:0003700">
    <property type="term" value="F:DNA-binding transcription factor activity"/>
    <property type="evidence" value="ECO:0007669"/>
    <property type="project" value="InterPro"/>
</dbReference>
<dbReference type="Pfam" id="PF03466">
    <property type="entry name" value="LysR_substrate"/>
    <property type="match status" value="1"/>
</dbReference>
<dbReference type="AlphaFoldDB" id="A0A495JE95"/>
<dbReference type="GO" id="GO:0003677">
    <property type="term" value="F:DNA binding"/>
    <property type="evidence" value="ECO:0007669"/>
    <property type="project" value="UniProtKB-KW"/>
</dbReference>
<organism evidence="7 8">
    <name type="scientific">Micromonospora pisi</name>
    <dbReference type="NCBI Taxonomy" id="589240"/>
    <lineage>
        <taxon>Bacteria</taxon>
        <taxon>Bacillati</taxon>
        <taxon>Actinomycetota</taxon>
        <taxon>Actinomycetes</taxon>
        <taxon>Micromonosporales</taxon>
        <taxon>Micromonosporaceae</taxon>
        <taxon>Micromonospora</taxon>
    </lineage>
</organism>
<dbReference type="InterPro" id="IPR005119">
    <property type="entry name" value="LysR_subst-bd"/>
</dbReference>
<keyword evidence="8" id="KW-1185">Reference proteome</keyword>
<comment type="similarity">
    <text evidence="1">Belongs to the LysR transcriptional regulatory family.</text>
</comment>
<protein>
    <submittedName>
        <fullName evidence="7">DNA-binding transcriptional LysR family regulator</fullName>
    </submittedName>
</protein>
<dbReference type="PRINTS" id="PR00039">
    <property type="entry name" value="HTHLYSR"/>
</dbReference>
<feature type="domain" description="HTH lysR-type" evidence="6">
    <location>
        <begin position="21"/>
        <end position="78"/>
    </location>
</feature>
<proteinExistence type="inferred from homology"/>
<dbReference type="InterPro" id="IPR036390">
    <property type="entry name" value="WH_DNA-bd_sf"/>
</dbReference>
<keyword evidence="4" id="KW-0804">Transcription</keyword>
<dbReference type="SUPFAM" id="SSF53850">
    <property type="entry name" value="Periplasmic binding protein-like II"/>
    <property type="match status" value="1"/>
</dbReference>
<dbReference type="PANTHER" id="PTHR30346">
    <property type="entry name" value="TRANSCRIPTIONAL DUAL REGULATOR HCAR-RELATED"/>
    <property type="match status" value="1"/>
</dbReference>
<evidence type="ECO:0000256" key="1">
    <source>
        <dbReference type="ARBA" id="ARBA00009437"/>
    </source>
</evidence>
<feature type="region of interest" description="Disordered" evidence="5">
    <location>
        <begin position="1"/>
        <end position="20"/>
    </location>
</feature>
<dbReference type="InterPro" id="IPR000847">
    <property type="entry name" value="LysR_HTH_N"/>
</dbReference>
<evidence type="ECO:0000259" key="6">
    <source>
        <dbReference type="PROSITE" id="PS50931"/>
    </source>
</evidence>
<dbReference type="EMBL" id="RBKT01000001">
    <property type="protein sequence ID" value="RKR86848.1"/>
    <property type="molecule type" value="Genomic_DNA"/>
</dbReference>
<dbReference type="InterPro" id="IPR036388">
    <property type="entry name" value="WH-like_DNA-bd_sf"/>
</dbReference>
<comment type="caution">
    <text evidence="7">The sequence shown here is derived from an EMBL/GenBank/DDBJ whole genome shotgun (WGS) entry which is preliminary data.</text>
</comment>
<keyword evidence="2" id="KW-0805">Transcription regulation</keyword>
<dbReference type="RefSeq" id="WP_121155199.1">
    <property type="nucleotide sequence ID" value="NZ_RBKT01000001.1"/>
</dbReference>
<dbReference type="SUPFAM" id="SSF46785">
    <property type="entry name" value="Winged helix' DNA-binding domain"/>
    <property type="match status" value="1"/>
</dbReference>
<reference evidence="7 8" key="1">
    <citation type="submission" date="2018-10" db="EMBL/GenBank/DDBJ databases">
        <title>Sequencing the genomes of 1000 actinobacteria strains.</title>
        <authorList>
            <person name="Klenk H.-P."/>
        </authorList>
    </citation>
    <scope>NUCLEOTIDE SEQUENCE [LARGE SCALE GENOMIC DNA]</scope>
    <source>
        <strain evidence="7 8">DSM 45175</strain>
    </source>
</reference>
<accession>A0A495JE95</accession>
<dbReference type="Gene3D" id="3.40.190.10">
    <property type="entry name" value="Periplasmic binding protein-like II"/>
    <property type="match status" value="2"/>
</dbReference>
<evidence type="ECO:0000313" key="7">
    <source>
        <dbReference type="EMBL" id="RKR86848.1"/>
    </source>
</evidence>